<evidence type="ECO:0000313" key="2">
    <source>
        <dbReference type="EMBL" id="KKN50393.1"/>
    </source>
</evidence>
<dbReference type="EMBL" id="LAZR01001115">
    <property type="protein sequence ID" value="KKN50393.1"/>
    <property type="molecule type" value="Genomic_DNA"/>
</dbReference>
<evidence type="ECO:0000259" key="1">
    <source>
        <dbReference type="Pfam" id="PF07603"/>
    </source>
</evidence>
<dbReference type="PANTHER" id="PTHR35812:SF1">
    <property type="entry name" value="LIPOPROTEIN"/>
    <property type="match status" value="1"/>
</dbReference>
<dbReference type="AlphaFoldDB" id="A0A0F9U9V6"/>
<dbReference type="InterPro" id="IPR011460">
    <property type="entry name" value="Lcl_C"/>
</dbReference>
<dbReference type="Pfam" id="PF07603">
    <property type="entry name" value="Lcl_C"/>
    <property type="match status" value="1"/>
</dbReference>
<reference evidence="2" key="1">
    <citation type="journal article" date="2015" name="Nature">
        <title>Complex archaea that bridge the gap between prokaryotes and eukaryotes.</title>
        <authorList>
            <person name="Spang A."/>
            <person name="Saw J.H."/>
            <person name="Jorgensen S.L."/>
            <person name="Zaremba-Niedzwiedzka K."/>
            <person name="Martijn J."/>
            <person name="Lind A.E."/>
            <person name="van Eijk R."/>
            <person name="Schleper C."/>
            <person name="Guy L."/>
            <person name="Ettema T.J."/>
        </authorList>
    </citation>
    <scope>NUCLEOTIDE SEQUENCE</scope>
</reference>
<accession>A0A0F9U9V6</accession>
<proteinExistence type="predicted"/>
<gene>
    <name evidence="2" type="ORF">LCGC14_0633140</name>
</gene>
<protein>
    <recommendedName>
        <fullName evidence="1">Lcl C-terminal domain-containing protein</fullName>
    </recommendedName>
</protein>
<organism evidence="2">
    <name type="scientific">marine sediment metagenome</name>
    <dbReference type="NCBI Taxonomy" id="412755"/>
    <lineage>
        <taxon>unclassified sequences</taxon>
        <taxon>metagenomes</taxon>
        <taxon>ecological metagenomes</taxon>
    </lineage>
</organism>
<feature type="domain" description="Lcl C-terminal" evidence="1">
    <location>
        <begin position="44"/>
        <end position="172"/>
    </location>
</feature>
<dbReference type="PANTHER" id="PTHR35812">
    <property type="entry name" value="LIPOPROTEIN"/>
    <property type="match status" value="1"/>
</dbReference>
<name>A0A0F9U9V6_9ZZZZ</name>
<sequence>MMKRTIAILVAGMSVAAATNAQVCKDTSIQQTTDPDRFVVHGDGAVTDAETGLMWTTCSVGQSYSNGSCKGSASSMSWTQALQQAQIINGAGGIAGQSDWRLPNIKELVSLVEFQCHSPAINLSVFPDTPSGTYWSSTPDIRDGKQARSIYFVDGSDLTPDVSSGRYIRLVRDR</sequence>
<comment type="caution">
    <text evidence="2">The sequence shown here is derived from an EMBL/GenBank/DDBJ whole genome shotgun (WGS) entry which is preliminary data.</text>
</comment>